<dbReference type="InterPro" id="IPR028883">
    <property type="entry name" value="tRNA_aden_deaminase"/>
</dbReference>
<evidence type="ECO:0000256" key="6">
    <source>
        <dbReference type="ARBA" id="ARBA00022833"/>
    </source>
</evidence>
<gene>
    <name evidence="8" type="primary">tadA</name>
    <name evidence="11" type="ORF">JZY06_03625</name>
</gene>
<keyword evidence="6 8" id="KW-0862">Zinc</keyword>
<protein>
    <recommendedName>
        <fullName evidence="8">tRNA-specific adenosine deaminase</fullName>
        <ecNumber evidence="8">3.5.4.33</ecNumber>
    </recommendedName>
</protein>
<evidence type="ECO:0000256" key="4">
    <source>
        <dbReference type="ARBA" id="ARBA00022723"/>
    </source>
</evidence>
<dbReference type="Proteomes" id="UP000664332">
    <property type="component" value="Unassembled WGS sequence"/>
</dbReference>
<keyword evidence="12" id="KW-1185">Reference proteome</keyword>
<sequence length="181" mass="18971">MSTEPVEQAIIPVAGGPRPPHRRRLNPPDDRLKAEKLMALALAQARATPAGDVPVGCVITGRDGAVLARASNRREADNDPTAHAEILAIRQAVGVLGDSWRLVDATLTVTLEPCPMCAGAIAAARVGTVIFGAWEDKTGALGSVTDPLREAGATHTPEILGGINADQCADLLKEFFAALRR</sequence>
<feature type="binding site" evidence="8">
    <location>
        <position position="117"/>
    </location>
    <ligand>
        <name>Zn(2+)</name>
        <dbReference type="ChEBI" id="CHEBI:29105"/>
        <note>catalytic</note>
    </ligand>
</feature>
<organism evidence="11 12">
    <name type="scientific">Corynebacterium mendelii</name>
    <dbReference type="NCBI Taxonomy" id="2765362"/>
    <lineage>
        <taxon>Bacteria</taxon>
        <taxon>Bacillati</taxon>
        <taxon>Actinomycetota</taxon>
        <taxon>Actinomycetes</taxon>
        <taxon>Mycobacteriales</taxon>
        <taxon>Corynebacteriaceae</taxon>
        <taxon>Corynebacterium</taxon>
    </lineage>
</organism>
<evidence type="ECO:0000259" key="10">
    <source>
        <dbReference type="PROSITE" id="PS51747"/>
    </source>
</evidence>
<feature type="binding site" evidence="8">
    <location>
        <position position="114"/>
    </location>
    <ligand>
        <name>Zn(2+)</name>
        <dbReference type="ChEBI" id="CHEBI:29105"/>
        <note>catalytic</note>
    </ligand>
</feature>
<evidence type="ECO:0000256" key="3">
    <source>
        <dbReference type="ARBA" id="ARBA00022694"/>
    </source>
</evidence>
<dbReference type="AlphaFoldDB" id="A0A939IXJ0"/>
<feature type="active site" description="Proton donor" evidence="8">
    <location>
        <position position="85"/>
    </location>
</feature>
<dbReference type="CDD" id="cd01285">
    <property type="entry name" value="nucleoside_deaminase"/>
    <property type="match status" value="1"/>
</dbReference>
<comment type="cofactor">
    <cofactor evidence="8">
        <name>Zn(2+)</name>
        <dbReference type="ChEBI" id="CHEBI:29105"/>
    </cofactor>
    <text evidence="8">Binds 1 zinc ion per subunit.</text>
</comment>
<dbReference type="EC" id="3.5.4.33" evidence="8"/>
<feature type="domain" description="CMP/dCMP-type deaminase" evidence="10">
    <location>
        <begin position="32"/>
        <end position="144"/>
    </location>
</feature>
<dbReference type="GO" id="GO:0008270">
    <property type="term" value="F:zinc ion binding"/>
    <property type="evidence" value="ECO:0007669"/>
    <property type="project" value="UniProtKB-UniRule"/>
</dbReference>
<evidence type="ECO:0000256" key="1">
    <source>
        <dbReference type="ARBA" id="ARBA00010669"/>
    </source>
</evidence>
<dbReference type="EMBL" id="JAFLEQ010000008">
    <property type="protein sequence ID" value="MBN9643717.1"/>
    <property type="molecule type" value="Genomic_DNA"/>
</dbReference>
<dbReference type="PROSITE" id="PS51747">
    <property type="entry name" value="CYT_DCMP_DEAMINASES_2"/>
    <property type="match status" value="1"/>
</dbReference>
<evidence type="ECO:0000313" key="12">
    <source>
        <dbReference type="Proteomes" id="UP000664332"/>
    </source>
</evidence>
<dbReference type="InterPro" id="IPR002125">
    <property type="entry name" value="CMP_dCMP_dom"/>
</dbReference>
<comment type="catalytic activity">
    <reaction evidence="7 8">
        <text>adenosine(34) in tRNA + H2O + H(+) = inosine(34) in tRNA + NH4(+)</text>
        <dbReference type="Rhea" id="RHEA:43168"/>
        <dbReference type="Rhea" id="RHEA-COMP:10373"/>
        <dbReference type="Rhea" id="RHEA-COMP:10374"/>
        <dbReference type="ChEBI" id="CHEBI:15377"/>
        <dbReference type="ChEBI" id="CHEBI:15378"/>
        <dbReference type="ChEBI" id="CHEBI:28938"/>
        <dbReference type="ChEBI" id="CHEBI:74411"/>
        <dbReference type="ChEBI" id="CHEBI:82852"/>
        <dbReference type="EC" id="3.5.4.33"/>
    </reaction>
</comment>
<dbReference type="Pfam" id="PF00383">
    <property type="entry name" value="dCMP_cyt_deam_1"/>
    <property type="match status" value="1"/>
</dbReference>
<dbReference type="PROSITE" id="PS00903">
    <property type="entry name" value="CYT_DCMP_DEAMINASES_1"/>
    <property type="match status" value="1"/>
</dbReference>
<evidence type="ECO:0000256" key="7">
    <source>
        <dbReference type="ARBA" id="ARBA00048045"/>
    </source>
</evidence>
<dbReference type="HAMAP" id="MF_00972">
    <property type="entry name" value="tRNA_aden_deaminase"/>
    <property type="match status" value="1"/>
</dbReference>
<keyword evidence="3 8" id="KW-0819">tRNA processing</keyword>
<feature type="region of interest" description="Disordered" evidence="9">
    <location>
        <begin position="1"/>
        <end position="27"/>
    </location>
</feature>
<dbReference type="SUPFAM" id="SSF53927">
    <property type="entry name" value="Cytidine deaminase-like"/>
    <property type="match status" value="1"/>
</dbReference>
<evidence type="ECO:0000256" key="2">
    <source>
        <dbReference type="ARBA" id="ARBA00011738"/>
    </source>
</evidence>
<comment type="subunit">
    <text evidence="2 8">Homodimer.</text>
</comment>
<name>A0A939IXJ0_9CORY</name>
<evidence type="ECO:0000256" key="9">
    <source>
        <dbReference type="SAM" id="MobiDB-lite"/>
    </source>
</evidence>
<dbReference type="PANTHER" id="PTHR11079">
    <property type="entry name" value="CYTOSINE DEAMINASE FAMILY MEMBER"/>
    <property type="match status" value="1"/>
</dbReference>
<dbReference type="GO" id="GO:0052717">
    <property type="term" value="F:tRNA-specific adenosine-34 deaminase activity"/>
    <property type="evidence" value="ECO:0007669"/>
    <property type="project" value="UniProtKB-UniRule"/>
</dbReference>
<dbReference type="InterPro" id="IPR016193">
    <property type="entry name" value="Cytidine_deaminase-like"/>
</dbReference>
<dbReference type="GO" id="GO:0002100">
    <property type="term" value="P:tRNA wobble adenosine to inosine editing"/>
    <property type="evidence" value="ECO:0007669"/>
    <property type="project" value="UniProtKB-UniRule"/>
</dbReference>
<comment type="caution">
    <text evidence="11">The sequence shown here is derived from an EMBL/GenBank/DDBJ whole genome shotgun (WGS) entry which is preliminary data.</text>
</comment>
<proteinExistence type="inferred from homology"/>
<evidence type="ECO:0000256" key="5">
    <source>
        <dbReference type="ARBA" id="ARBA00022801"/>
    </source>
</evidence>
<comment type="similarity">
    <text evidence="1">Belongs to the cytidine and deoxycytidylate deaminase family. ADAT2 subfamily.</text>
</comment>
<feature type="binding site" evidence="8">
    <location>
        <position position="83"/>
    </location>
    <ligand>
        <name>Zn(2+)</name>
        <dbReference type="ChEBI" id="CHEBI:29105"/>
        <note>catalytic</note>
    </ligand>
</feature>
<dbReference type="Gene3D" id="3.40.140.10">
    <property type="entry name" value="Cytidine Deaminase, domain 2"/>
    <property type="match status" value="1"/>
</dbReference>
<evidence type="ECO:0000313" key="11">
    <source>
        <dbReference type="EMBL" id="MBN9643717.1"/>
    </source>
</evidence>
<dbReference type="InterPro" id="IPR016192">
    <property type="entry name" value="APOBEC/CMP_deaminase_Zn-bd"/>
</dbReference>
<accession>A0A939IXJ0</accession>
<dbReference type="PANTHER" id="PTHR11079:SF202">
    <property type="entry name" value="TRNA-SPECIFIC ADENOSINE DEAMINASE"/>
    <property type="match status" value="1"/>
</dbReference>
<keyword evidence="5 8" id="KW-0378">Hydrolase</keyword>
<comment type="function">
    <text evidence="8">Catalyzes the deamination of adenosine to inosine at the wobble position 34 of tRNA(Arg2).</text>
</comment>
<keyword evidence="4 8" id="KW-0479">Metal-binding</keyword>
<evidence type="ECO:0000256" key="8">
    <source>
        <dbReference type="HAMAP-Rule" id="MF_00972"/>
    </source>
</evidence>
<reference evidence="11" key="1">
    <citation type="submission" date="2021-03" db="EMBL/GenBank/DDBJ databases">
        <authorList>
            <person name="Sun Q."/>
        </authorList>
    </citation>
    <scope>NUCLEOTIDE SEQUENCE</scope>
    <source>
        <strain evidence="11">CCM 8862</strain>
    </source>
</reference>